<comment type="caution">
    <text evidence="9">The sequence shown here is derived from an EMBL/GenBank/DDBJ whole genome shotgun (WGS) entry which is preliminary data.</text>
</comment>
<feature type="transmembrane region" description="Helical" evidence="7">
    <location>
        <begin position="124"/>
        <end position="146"/>
    </location>
</feature>
<dbReference type="InterPro" id="IPR049326">
    <property type="entry name" value="Rhodopsin_dom_fungi"/>
</dbReference>
<sequence length="391" mass="43650">MADQEDSLQPWVTATTASVTVLAFVMVCLRLLARWERKQKLWWDDWMIVFSMGWNLVVVGFIFAMVKEGMGLHAGTAVPISNQVMIAKFLVVAEILYVFNLVWTKLSILLMYYRIFHFPYFKRWAYIIGAFVVVWVICITFLFIFICVPVQKLWYPDLPGRCINQVGTWIANAVSTIATDLAILVLPMPQVWKLQLRLSEKIALTVAFSLGFFVVFASAYRFSVLFSYTSADSSYTLAPTVGWTAIEMSAGIVSACLPTLRPALQAIIRILGIQGALPALLRSRTAASKTGQSNPSQNELTKGHTGSGVGHSAHSRRHSFYYLPDEADSSGGHPMTPEQLDASLRPEYDHGHMVTNVLGSKGRNMDSASDEIPLQGIRVQKDFTQVKERSP</sequence>
<evidence type="ECO:0000256" key="5">
    <source>
        <dbReference type="ARBA" id="ARBA00038359"/>
    </source>
</evidence>
<reference evidence="9" key="2">
    <citation type="submission" date="2020-04" db="EMBL/GenBank/DDBJ databases">
        <authorList>
            <person name="Santos R.A.C."/>
            <person name="Steenwyk J.L."/>
            <person name="Rivero-Menendez O."/>
            <person name="Mead M.E."/>
            <person name="Silva L.P."/>
            <person name="Bastos R.W."/>
            <person name="Alastruey-Izquierdo A."/>
            <person name="Goldman G.H."/>
            <person name="Rokas A."/>
        </authorList>
    </citation>
    <scope>NUCLEOTIDE SEQUENCE</scope>
    <source>
        <strain evidence="9">CNM-CM6805</strain>
    </source>
</reference>
<comment type="similarity">
    <text evidence="5">Belongs to the SAT4 family.</text>
</comment>
<reference evidence="9" key="1">
    <citation type="journal article" date="2020" name="bioRxiv">
        <title>Genomic and phenotypic heterogeneity of clinical isolates of the human pathogens Aspergillus fumigatus, Aspergillus lentulus and Aspergillus fumigatiaffinis.</title>
        <authorList>
            <person name="dos Santos R.A.C."/>
            <person name="Steenwyk J.L."/>
            <person name="Rivero-Menendez O."/>
            <person name="Mead M.E."/>
            <person name="Silva L.P."/>
            <person name="Bastos R.W."/>
            <person name="Alastruey-Izquierdo A."/>
            <person name="Goldman G.H."/>
            <person name="Rokas A."/>
        </authorList>
    </citation>
    <scope>NUCLEOTIDE SEQUENCE</scope>
    <source>
        <strain evidence="9">CNM-CM6805</strain>
    </source>
</reference>
<evidence type="ECO:0000256" key="7">
    <source>
        <dbReference type="SAM" id="Phobius"/>
    </source>
</evidence>
<comment type="subcellular location">
    <subcellularLocation>
        <location evidence="1">Membrane</location>
        <topology evidence="1">Multi-pass membrane protein</topology>
    </subcellularLocation>
</comment>
<name>A0A8H4M9M4_9EURO</name>
<feature type="transmembrane region" description="Helical" evidence="7">
    <location>
        <begin position="12"/>
        <end position="33"/>
    </location>
</feature>
<accession>A0A8H4M9M4</accession>
<keyword evidence="2 7" id="KW-0812">Transmembrane</keyword>
<evidence type="ECO:0000256" key="1">
    <source>
        <dbReference type="ARBA" id="ARBA00004141"/>
    </source>
</evidence>
<feature type="transmembrane region" description="Helical" evidence="7">
    <location>
        <begin position="198"/>
        <end position="220"/>
    </location>
</feature>
<dbReference type="Pfam" id="PF20684">
    <property type="entry name" value="Fung_rhodopsin"/>
    <property type="match status" value="1"/>
</dbReference>
<evidence type="ECO:0000256" key="6">
    <source>
        <dbReference type="SAM" id="MobiDB-lite"/>
    </source>
</evidence>
<dbReference type="Proteomes" id="UP000653565">
    <property type="component" value="Unassembled WGS sequence"/>
</dbReference>
<protein>
    <recommendedName>
        <fullName evidence="8">Rhodopsin domain-containing protein</fullName>
    </recommendedName>
</protein>
<feature type="domain" description="Rhodopsin" evidence="8">
    <location>
        <begin position="29"/>
        <end position="265"/>
    </location>
</feature>
<dbReference type="InterPro" id="IPR052337">
    <property type="entry name" value="SAT4-like"/>
</dbReference>
<keyword evidence="4 7" id="KW-0472">Membrane</keyword>
<dbReference type="PANTHER" id="PTHR33048:SF151">
    <property type="entry name" value="INTEGRAL MEMBRANE PROTEIN"/>
    <property type="match status" value="1"/>
</dbReference>
<evidence type="ECO:0000256" key="2">
    <source>
        <dbReference type="ARBA" id="ARBA00022692"/>
    </source>
</evidence>
<feature type="region of interest" description="Disordered" evidence="6">
    <location>
        <begin position="286"/>
        <end position="346"/>
    </location>
</feature>
<keyword evidence="10" id="KW-1185">Reference proteome</keyword>
<feature type="transmembrane region" description="Helical" evidence="7">
    <location>
        <begin position="45"/>
        <end position="66"/>
    </location>
</feature>
<dbReference type="EMBL" id="JAAAPX010000066">
    <property type="protein sequence ID" value="KAF4234646.1"/>
    <property type="molecule type" value="Genomic_DNA"/>
</dbReference>
<dbReference type="GO" id="GO:0016020">
    <property type="term" value="C:membrane"/>
    <property type="evidence" value="ECO:0007669"/>
    <property type="project" value="UniProtKB-SubCell"/>
</dbReference>
<evidence type="ECO:0000259" key="8">
    <source>
        <dbReference type="Pfam" id="PF20684"/>
    </source>
</evidence>
<feature type="transmembrane region" description="Helical" evidence="7">
    <location>
        <begin position="166"/>
        <end position="186"/>
    </location>
</feature>
<evidence type="ECO:0000256" key="4">
    <source>
        <dbReference type="ARBA" id="ARBA00023136"/>
    </source>
</evidence>
<evidence type="ECO:0000313" key="9">
    <source>
        <dbReference type="EMBL" id="KAF4234646.1"/>
    </source>
</evidence>
<feature type="transmembrane region" description="Helical" evidence="7">
    <location>
        <begin position="240"/>
        <end position="260"/>
    </location>
</feature>
<organism evidence="9 10">
    <name type="scientific">Aspergillus fumigatiaffinis</name>
    <dbReference type="NCBI Taxonomy" id="340414"/>
    <lineage>
        <taxon>Eukaryota</taxon>
        <taxon>Fungi</taxon>
        <taxon>Dikarya</taxon>
        <taxon>Ascomycota</taxon>
        <taxon>Pezizomycotina</taxon>
        <taxon>Eurotiomycetes</taxon>
        <taxon>Eurotiomycetidae</taxon>
        <taxon>Eurotiales</taxon>
        <taxon>Aspergillaceae</taxon>
        <taxon>Aspergillus</taxon>
        <taxon>Aspergillus subgen. Fumigati</taxon>
    </lineage>
</organism>
<evidence type="ECO:0000256" key="3">
    <source>
        <dbReference type="ARBA" id="ARBA00022989"/>
    </source>
</evidence>
<feature type="transmembrane region" description="Helical" evidence="7">
    <location>
        <begin position="86"/>
        <end position="112"/>
    </location>
</feature>
<proteinExistence type="inferred from homology"/>
<gene>
    <name evidence="9" type="ORF">CNMCM6805_008489</name>
</gene>
<dbReference type="AlphaFoldDB" id="A0A8H4M9M4"/>
<evidence type="ECO:0000313" key="10">
    <source>
        <dbReference type="Proteomes" id="UP000653565"/>
    </source>
</evidence>
<dbReference type="PANTHER" id="PTHR33048">
    <property type="entry name" value="PTH11-LIKE INTEGRAL MEMBRANE PROTEIN (AFU_ORTHOLOGUE AFUA_5G11245)"/>
    <property type="match status" value="1"/>
</dbReference>
<feature type="compositionally biased region" description="Polar residues" evidence="6">
    <location>
        <begin position="286"/>
        <end position="300"/>
    </location>
</feature>
<keyword evidence="3 7" id="KW-1133">Transmembrane helix</keyword>